<accession>A0ABV1EVK9</accession>
<evidence type="ECO:0000256" key="1">
    <source>
        <dbReference type="SAM" id="MobiDB-lite"/>
    </source>
</evidence>
<dbReference type="Proteomes" id="UP001465426">
    <property type="component" value="Unassembled WGS sequence"/>
</dbReference>
<name>A0ABV1EVK9_9BACI</name>
<keyword evidence="3" id="KW-1185">Reference proteome</keyword>
<evidence type="ECO:0000313" key="2">
    <source>
        <dbReference type="EMBL" id="MEQ2465127.1"/>
    </source>
</evidence>
<sequence length="75" mass="8692">MDNYRNSSYRKEKKKENGVIRLMPTTIKQSTGKVDTVRKSDFSKEKKKSAREIQDEIGIYGAFGRTLVDLHKQGR</sequence>
<reference evidence="2 3" key="1">
    <citation type="submission" date="2024-03" db="EMBL/GenBank/DDBJ databases">
        <title>Human intestinal bacterial collection.</title>
        <authorList>
            <person name="Pauvert C."/>
            <person name="Hitch T.C.A."/>
            <person name="Clavel T."/>
        </authorList>
    </citation>
    <scope>NUCLEOTIDE SEQUENCE [LARGE SCALE GENOMIC DNA]</scope>
    <source>
        <strain evidence="2 3">CLA-SR-H024</strain>
    </source>
</reference>
<protein>
    <submittedName>
        <fullName evidence="2">Uncharacterized protein</fullName>
    </submittedName>
</protein>
<organism evidence="2 3">
    <name type="scientific">Niallia hominis</name>
    <dbReference type="NCBI Taxonomy" id="3133173"/>
    <lineage>
        <taxon>Bacteria</taxon>
        <taxon>Bacillati</taxon>
        <taxon>Bacillota</taxon>
        <taxon>Bacilli</taxon>
        <taxon>Bacillales</taxon>
        <taxon>Bacillaceae</taxon>
        <taxon>Niallia</taxon>
    </lineage>
</organism>
<dbReference type="EMBL" id="JBBMFN010000008">
    <property type="protein sequence ID" value="MEQ2465127.1"/>
    <property type="molecule type" value="Genomic_DNA"/>
</dbReference>
<proteinExistence type="predicted"/>
<comment type="caution">
    <text evidence="2">The sequence shown here is derived from an EMBL/GenBank/DDBJ whole genome shotgun (WGS) entry which is preliminary data.</text>
</comment>
<dbReference type="RefSeq" id="WP_349204450.1">
    <property type="nucleotide sequence ID" value="NZ_JBBMFN010000008.1"/>
</dbReference>
<evidence type="ECO:0000313" key="3">
    <source>
        <dbReference type="Proteomes" id="UP001465426"/>
    </source>
</evidence>
<feature type="region of interest" description="Disordered" evidence="1">
    <location>
        <begin position="1"/>
        <end position="20"/>
    </location>
</feature>
<gene>
    <name evidence="2" type="ORF">WMO63_05505</name>
</gene>